<accession>A0A0N5CMB9</accession>
<reference evidence="1 2" key="2">
    <citation type="submission" date="2018-11" db="EMBL/GenBank/DDBJ databases">
        <authorList>
            <consortium name="Pathogen Informatics"/>
        </authorList>
    </citation>
    <scope>NUCLEOTIDE SEQUENCE [LARGE SCALE GENOMIC DNA]</scope>
</reference>
<sequence length="246" mass="27798">MDKASPSGGEDCRLSHLSSSHEYNTKLTVLDKLMKSESCQLYNRDYDLGYLNYGPNGGIALSRHLGESNDCFGRENASNSVMPRSTSVPIDSMNKPRFWSTGMGLRRNDLEERYGHCHEVRRKGSKYNDILHPADVYTRQSSTEDIDVLVIILITSTIVLTNLFIDQRNKAAHYEYEVRKCAKFYSEWMNCIECDISGYNPPSRSSTVIGVINESQADSGNLSPCSRQNQNSPDTENVKYYQCSSD</sequence>
<evidence type="ECO:0000313" key="3">
    <source>
        <dbReference type="WBParaSite" id="TCLT_0000129501-mRNA-1"/>
    </source>
</evidence>
<reference evidence="3" key="1">
    <citation type="submission" date="2017-02" db="UniProtKB">
        <authorList>
            <consortium name="WormBaseParasite"/>
        </authorList>
    </citation>
    <scope>IDENTIFICATION</scope>
</reference>
<protein>
    <submittedName>
        <fullName evidence="3">PHM7_ext domain-containing protein</fullName>
    </submittedName>
</protein>
<dbReference type="EMBL" id="UYYF01000154">
    <property type="protein sequence ID" value="VDM96656.1"/>
    <property type="molecule type" value="Genomic_DNA"/>
</dbReference>
<gene>
    <name evidence="1" type="ORF">TCLT_LOCUS1296</name>
</gene>
<proteinExistence type="predicted"/>
<name>A0A0N5CMB9_THECL</name>
<evidence type="ECO:0000313" key="1">
    <source>
        <dbReference type="EMBL" id="VDM96656.1"/>
    </source>
</evidence>
<dbReference type="AlphaFoldDB" id="A0A0N5CMB9"/>
<organism evidence="3">
    <name type="scientific">Thelazia callipaeda</name>
    <name type="common">Oriental eyeworm</name>
    <name type="synonym">Parasitic nematode</name>
    <dbReference type="NCBI Taxonomy" id="103827"/>
    <lineage>
        <taxon>Eukaryota</taxon>
        <taxon>Metazoa</taxon>
        <taxon>Ecdysozoa</taxon>
        <taxon>Nematoda</taxon>
        <taxon>Chromadorea</taxon>
        <taxon>Rhabditida</taxon>
        <taxon>Spirurina</taxon>
        <taxon>Spiruromorpha</taxon>
        <taxon>Thelazioidea</taxon>
        <taxon>Thelaziidae</taxon>
        <taxon>Thelazia</taxon>
    </lineage>
</organism>
<dbReference type="WBParaSite" id="TCLT_0000129501-mRNA-1">
    <property type="protein sequence ID" value="TCLT_0000129501-mRNA-1"/>
    <property type="gene ID" value="TCLT_0000129501"/>
</dbReference>
<dbReference type="Proteomes" id="UP000276776">
    <property type="component" value="Unassembled WGS sequence"/>
</dbReference>
<evidence type="ECO:0000313" key="2">
    <source>
        <dbReference type="Proteomes" id="UP000276776"/>
    </source>
</evidence>
<keyword evidence="2" id="KW-1185">Reference proteome</keyword>